<protein>
    <recommendedName>
        <fullName evidence="3">NmrA-like domain-containing protein</fullName>
    </recommendedName>
</protein>
<evidence type="ECO:0000313" key="2">
    <source>
        <dbReference type="Proteomes" id="UP000216852"/>
    </source>
</evidence>
<dbReference type="EMBL" id="NPBJ01000003">
    <property type="protein sequence ID" value="PAE01470.1"/>
    <property type="molecule type" value="Genomic_DNA"/>
</dbReference>
<comment type="caution">
    <text evidence="1">The sequence shown here is derived from an EMBL/GenBank/DDBJ whole genome shotgun (WGS) entry which is preliminary data.</text>
</comment>
<gene>
    <name evidence="1" type="ORF">CHH48_01615</name>
</gene>
<evidence type="ECO:0008006" key="3">
    <source>
        <dbReference type="Google" id="ProtNLM"/>
    </source>
</evidence>
<proteinExistence type="predicted"/>
<evidence type="ECO:0000313" key="1">
    <source>
        <dbReference type="EMBL" id="PAE01470.1"/>
    </source>
</evidence>
<dbReference type="Proteomes" id="UP000216852">
    <property type="component" value="Unassembled WGS sequence"/>
</dbReference>
<reference evidence="1 2" key="1">
    <citation type="submission" date="2017-07" db="EMBL/GenBank/DDBJ databases">
        <title>Isolation and whole genome analysis of endospore-forming bacteria from heroin.</title>
        <authorList>
            <person name="Kalinowski J."/>
            <person name="Ahrens B."/>
            <person name="Al-Dilaimi A."/>
            <person name="Winkler A."/>
            <person name="Wibberg D."/>
            <person name="Schleenbecker U."/>
            <person name="Ruckert C."/>
            <person name="Wolfel R."/>
            <person name="Grass G."/>
        </authorList>
    </citation>
    <scope>NUCLEOTIDE SEQUENCE [LARGE SCALE GENOMIC DNA]</scope>
    <source>
        <strain evidence="1 2">7517-1</strain>
    </source>
</reference>
<keyword evidence="2" id="KW-1185">Reference proteome</keyword>
<dbReference type="RefSeq" id="WP_095217606.1">
    <property type="nucleotide sequence ID" value="NZ_NPBJ01000003.1"/>
</dbReference>
<name>A0ABX4H2W5_9BACI</name>
<sequence>MTEAAGKEIKCNYIDKQQQVAMFDQITSAPIRSYMESATITMELTRTEKFAAQNVLRDDVMTVVGRPGTTMKEWAENYFNSIK</sequence>
<accession>A0ABX4H2W5</accession>
<organism evidence="1 2">
    <name type="scientific">Terribacillus saccharophilus</name>
    <dbReference type="NCBI Taxonomy" id="361277"/>
    <lineage>
        <taxon>Bacteria</taxon>
        <taxon>Bacillati</taxon>
        <taxon>Bacillota</taxon>
        <taxon>Bacilli</taxon>
        <taxon>Bacillales</taxon>
        <taxon>Bacillaceae</taxon>
        <taxon>Terribacillus</taxon>
    </lineage>
</organism>